<evidence type="ECO:0000256" key="1">
    <source>
        <dbReference type="ARBA" id="ARBA00022723"/>
    </source>
</evidence>
<gene>
    <name evidence="7" type="primary">mco_3</name>
    <name evidence="7" type="ORF">NIT7321_00426</name>
</gene>
<organism evidence="7 8">
    <name type="scientific">Phaeobacter italicus</name>
    <dbReference type="NCBI Taxonomy" id="481446"/>
    <lineage>
        <taxon>Bacteria</taxon>
        <taxon>Pseudomonadati</taxon>
        <taxon>Pseudomonadota</taxon>
        <taxon>Alphaproteobacteria</taxon>
        <taxon>Rhodobacterales</taxon>
        <taxon>Roseobacteraceae</taxon>
        <taxon>Phaeobacter</taxon>
    </lineage>
</organism>
<feature type="domain" description="Plastocyanin-like" evidence="5">
    <location>
        <begin position="359"/>
        <end position="461"/>
    </location>
</feature>
<evidence type="ECO:0000313" key="8">
    <source>
        <dbReference type="Proteomes" id="UP000043764"/>
    </source>
</evidence>
<dbReference type="EMBL" id="CVRL01000004">
    <property type="protein sequence ID" value="CRL09595.1"/>
    <property type="molecule type" value="Genomic_DNA"/>
</dbReference>
<dbReference type="Gene3D" id="2.60.40.420">
    <property type="entry name" value="Cupredoxins - blue copper proteins"/>
    <property type="match status" value="3"/>
</dbReference>
<evidence type="ECO:0000259" key="6">
    <source>
        <dbReference type="Pfam" id="PF07732"/>
    </source>
</evidence>
<evidence type="ECO:0000259" key="5">
    <source>
        <dbReference type="Pfam" id="PF07731"/>
    </source>
</evidence>
<dbReference type="STRING" id="481446.NIT7645_01650"/>
<proteinExistence type="predicted"/>
<feature type="chain" id="PRO_5005217504" evidence="3">
    <location>
        <begin position="27"/>
        <end position="462"/>
    </location>
</feature>
<dbReference type="AlphaFoldDB" id="A0A0H5DDJ8"/>
<dbReference type="SUPFAM" id="SSF49503">
    <property type="entry name" value="Cupredoxins"/>
    <property type="match status" value="3"/>
</dbReference>
<dbReference type="Pfam" id="PF00394">
    <property type="entry name" value="Cu-oxidase"/>
    <property type="match status" value="1"/>
</dbReference>
<dbReference type="PANTHER" id="PTHR11709">
    <property type="entry name" value="MULTI-COPPER OXIDASE"/>
    <property type="match status" value="1"/>
</dbReference>
<dbReference type="InterPro" id="IPR045087">
    <property type="entry name" value="Cu-oxidase_fam"/>
</dbReference>
<dbReference type="CDD" id="cd13861">
    <property type="entry name" value="CuRO_1_CumA_like"/>
    <property type="match status" value="1"/>
</dbReference>
<keyword evidence="8" id="KW-1185">Reference proteome</keyword>
<feature type="signal peptide" evidence="3">
    <location>
        <begin position="1"/>
        <end position="26"/>
    </location>
</feature>
<dbReference type="PROSITE" id="PS00080">
    <property type="entry name" value="MULTICOPPER_OXIDASE2"/>
    <property type="match status" value="1"/>
</dbReference>
<accession>A0A0H5DDJ8</accession>
<evidence type="ECO:0000256" key="3">
    <source>
        <dbReference type="SAM" id="SignalP"/>
    </source>
</evidence>
<dbReference type="PROSITE" id="PS00079">
    <property type="entry name" value="MULTICOPPER_OXIDASE1"/>
    <property type="match status" value="1"/>
</dbReference>
<protein>
    <submittedName>
        <fullName evidence="7">Multicopper oxidase mco</fullName>
        <ecNumber evidence="7">1.-.-.-</ecNumber>
    </submittedName>
</protein>
<dbReference type="InterPro" id="IPR002355">
    <property type="entry name" value="Cu_oxidase_Cu_BS"/>
</dbReference>
<dbReference type="RefSeq" id="WP_005619171.1">
    <property type="nucleotide sequence ID" value="NZ_CVRL01000004.1"/>
</dbReference>
<dbReference type="InterPro" id="IPR001117">
    <property type="entry name" value="Cu-oxidase_2nd"/>
</dbReference>
<evidence type="ECO:0000256" key="2">
    <source>
        <dbReference type="ARBA" id="ARBA00023002"/>
    </source>
</evidence>
<keyword evidence="3" id="KW-0732">Signal</keyword>
<dbReference type="PROSITE" id="PS51318">
    <property type="entry name" value="TAT"/>
    <property type="match status" value="1"/>
</dbReference>
<dbReference type="InterPro" id="IPR011707">
    <property type="entry name" value="Cu-oxidase-like_N"/>
</dbReference>
<dbReference type="GeneID" id="28252602"/>
<dbReference type="InterPro" id="IPR033138">
    <property type="entry name" value="Cu_oxidase_CS"/>
</dbReference>
<dbReference type="EC" id="1.-.-.-" evidence="7"/>
<keyword evidence="1" id="KW-0479">Metal-binding</keyword>
<keyword evidence="2 7" id="KW-0560">Oxidoreductase</keyword>
<name>A0A0H5DDJ8_9RHOB</name>
<dbReference type="Pfam" id="PF07731">
    <property type="entry name" value="Cu-oxidase_2"/>
    <property type="match status" value="1"/>
</dbReference>
<dbReference type="Proteomes" id="UP000043764">
    <property type="component" value="Unassembled WGS sequence"/>
</dbReference>
<feature type="domain" description="Plastocyanin-like" evidence="4">
    <location>
        <begin position="161"/>
        <end position="272"/>
    </location>
</feature>
<evidence type="ECO:0000259" key="4">
    <source>
        <dbReference type="Pfam" id="PF00394"/>
    </source>
</evidence>
<reference evidence="8" key="1">
    <citation type="submission" date="2015-05" db="EMBL/GenBank/DDBJ databases">
        <authorList>
            <person name="Rodrigo-Torres Lidia"/>
            <person name="Arahal R.David."/>
        </authorList>
    </citation>
    <scope>NUCLEOTIDE SEQUENCE [LARGE SCALE GENOMIC DNA]</scope>
    <source>
        <strain evidence="8">CECT 7321</strain>
    </source>
</reference>
<dbReference type="InterPro" id="IPR008972">
    <property type="entry name" value="Cupredoxin"/>
</dbReference>
<evidence type="ECO:0000313" key="7">
    <source>
        <dbReference type="EMBL" id="CRL09595.1"/>
    </source>
</evidence>
<feature type="domain" description="Plastocyanin-like" evidence="6">
    <location>
        <begin position="45"/>
        <end position="151"/>
    </location>
</feature>
<sequence>MITLNRRQFLATSAAFSGLSASTGFAGTPFATLTAQQSDVQLLPGDYGKTSLWCFDGGSPGPEIRVAQGGRVQRRLVNRFSQGTSTHWHGIRINNAMDGVSGLTQDAVQPEETFDYDFTVPDAGTYWYHAHNRSFEQVGRGLYGALIVEEAEPLDIDREEVLILDDWLIDPETAQIKDDFGASHDLSHAGRIGNLLTTNGTFNLGLRARKNERLRLRLINAANARNFQLGLEGLDGWVVALDGMPLTAPVKVTEAMILAPAQRIDLIVDVVADVGEAAHILQFGREEAFSQVAFEVVEGGTTNRRDAPLALPPNDHRMVDLKEATTLSLSMEGGAMGRMRSASLGGELKPIGEIVEAGYFWSFNGRVDGINGDPLARLDRGQNVRLKMVNDTAFPHAMHLHGIHFHEVAENGTLGPLRDTTLLERGQTREIAFVADNPGQWLLHCHMLSHAASGMMTKIVVG</sequence>
<dbReference type="Pfam" id="PF07732">
    <property type="entry name" value="Cu-oxidase_3"/>
    <property type="match status" value="1"/>
</dbReference>
<dbReference type="GO" id="GO:0005507">
    <property type="term" value="F:copper ion binding"/>
    <property type="evidence" value="ECO:0007669"/>
    <property type="project" value="InterPro"/>
</dbReference>
<dbReference type="InterPro" id="IPR011706">
    <property type="entry name" value="Cu-oxidase_C"/>
</dbReference>
<dbReference type="InterPro" id="IPR006311">
    <property type="entry name" value="TAT_signal"/>
</dbReference>
<dbReference type="GO" id="GO:0016491">
    <property type="term" value="F:oxidoreductase activity"/>
    <property type="evidence" value="ECO:0007669"/>
    <property type="project" value="UniProtKB-KW"/>
</dbReference>